<gene>
    <name evidence="2" type="ORF">OKA104_LOCUS54016</name>
</gene>
<feature type="non-terminal residue" evidence="2">
    <location>
        <position position="1"/>
    </location>
</feature>
<proteinExistence type="predicted"/>
<sequence>ISRQIPLSDVFRRDYAHLIQWLAKLNEYLAKFIDEINTICRKIVTDEQLLVVFNDTKFVCDRSQRIAKELINKLNIPTMVINEGNIQLITKLVALVIQM</sequence>
<dbReference type="Proteomes" id="UP000663881">
    <property type="component" value="Unassembled WGS sequence"/>
</dbReference>
<name>A0A820S6N1_9BILA</name>
<accession>A0A820S6N1</accession>
<reference evidence="2" key="1">
    <citation type="submission" date="2021-02" db="EMBL/GenBank/DDBJ databases">
        <authorList>
            <person name="Nowell W R."/>
        </authorList>
    </citation>
    <scope>NUCLEOTIDE SEQUENCE</scope>
</reference>
<feature type="non-terminal residue" evidence="2">
    <location>
        <position position="99"/>
    </location>
</feature>
<dbReference type="AlphaFoldDB" id="A0A820S6N1"/>
<protein>
    <recommendedName>
        <fullName evidence="1">LIN-9 C-terminal domain-containing protein</fullName>
    </recommendedName>
</protein>
<evidence type="ECO:0000313" key="2">
    <source>
        <dbReference type="EMBL" id="CAF4448276.1"/>
    </source>
</evidence>
<comment type="caution">
    <text evidence="2">The sequence shown here is derived from an EMBL/GenBank/DDBJ whole genome shotgun (WGS) entry which is preliminary data.</text>
</comment>
<evidence type="ECO:0000259" key="1">
    <source>
        <dbReference type="Pfam" id="PF19438"/>
    </source>
</evidence>
<evidence type="ECO:0000313" key="3">
    <source>
        <dbReference type="Proteomes" id="UP000663881"/>
    </source>
</evidence>
<dbReference type="InterPro" id="IPR045831">
    <property type="entry name" value="LIN9_C"/>
</dbReference>
<dbReference type="Pfam" id="PF19438">
    <property type="entry name" value="LIN9_C"/>
    <property type="match status" value="1"/>
</dbReference>
<feature type="domain" description="LIN-9 C-terminal" evidence="1">
    <location>
        <begin position="3"/>
        <end position="99"/>
    </location>
</feature>
<organism evidence="2 3">
    <name type="scientific">Adineta steineri</name>
    <dbReference type="NCBI Taxonomy" id="433720"/>
    <lineage>
        <taxon>Eukaryota</taxon>
        <taxon>Metazoa</taxon>
        <taxon>Spiralia</taxon>
        <taxon>Gnathifera</taxon>
        <taxon>Rotifera</taxon>
        <taxon>Eurotatoria</taxon>
        <taxon>Bdelloidea</taxon>
        <taxon>Adinetida</taxon>
        <taxon>Adinetidae</taxon>
        <taxon>Adineta</taxon>
    </lineage>
</organism>
<dbReference type="EMBL" id="CAJOAY010034950">
    <property type="protein sequence ID" value="CAF4448276.1"/>
    <property type="molecule type" value="Genomic_DNA"/>
</dbReference>